<feature type="domain" description="UGGT thioredoxin-like" evidence="14">
    <location>
        <begin position="38"/>
        <end position="192"/>
    </location>
</feature>
<evidence type="ECO:0000259" key="16">
    <source>
        <dbReference type="Pfam" id="PF18402"/>
    </source>
</evidence>
<organism evidence="19 20">
    <name type="scientific">Bugula neritina</name>
    <name type="common">Brown bryozoan</name>
    <name type="synonym">Sertularia neritina</name>
    <dbReference type="NCBI Taxonomy" id="10212"/>
    <lineage>
        <taxon>Eukaryota</taxon>
        <taxon>Metazoa</taxon>
        <taxon>Spiralia</taxon>
        <taxon>Lophotrochozoa</taxon>
        <taxon>Bryozoa</taxon>
        <taxon>Gymnolaemata</taxon>
        <taxon>Cheilostomatida</taxon>
        <taxon>Flustrina</taxon>
        <taxon>Buguloidea</taxon>
        <taxon>Bugulidae</taxon>
        <taxon>Bugula</taxon>
    </lineage>
</organism>
<feature type="region of interest" description="Disordered" evidence="12">
    <location>
        <begin position="1486"/>
        <end position="1505"/>
    </location>
</feature>
<proteinExistence type="inferred from homology"/>
<evidence type="ECO:0000256" key="4">
    <source>
        <dbReference type="ARBA" id="ARBA00006351"/>
    </source>
</evidence>
<keyword evidence="8" id="KW-0256">Endoplasmic reticulum</keyword>
<accession>A0A7J7KPB2</accession>
<dbReference type="FunFam" id="3.90.550.10:FF:000004">
    <property type="entry name" value="UDP-glucose glycoprotein glucosyltransferase 1"/>
    <property type="match status" value="1"/>
</dbReference>
<keyword evidence="20" id="KW-1185">Reference proteome</keyword>
<evidence type="ECO:0000256" key="7">
    <source>
        <dbReference type="ARBA" id="ARBA00022729"/>
    </source>
</evidence>
<evidence type="ECO:0000256" key="3">
    <source>
        <dbReference type="ARBA" id="ARBA00004922"/>
    </source>
</evidence>
<comment type="pathway">
    <text evidence="3">Protein modification; protein glycosylation.</text>
</comment>
<feature type="domain" description="UDP-glucose:glycoprotein glucosyltransferase thioredoxin-like" evidence="17">
    <location>
        <begin position="689"/>
        <end position="898"/>
    </location>
</feature>
<dbReference type="GO" id="GO:0036503">
    <property type="term" value="P:ERAD pathway"/>
    <property type="evidence" value="ECO:0007669"/>
    <property type="project" value="TreeGrafter"/>
</dbReference>
<dbReference type="GO" id="GO:0018279">
    <property type="term" value="P:protein N-linked glycosylation via asparagine"/>
    <property type="evidence" value="ECO:0007669"/>
    <property type="project" value="TreeGrafter"/>
</dbReference>
<dbReference type="InterPro" id="IPR029044">
    <property type="entry name" value="Nucleotide-diphossugar_trans"/>
</dbReference>
<feature type="region of interest" description="Disordered" evidence="12">
    <location>
        <begin position="1170"/>
        <end position="1189"/>
    </location>
</feature>
<dbReference type="EMBL" id="VXIV02000188">
    <property type="protein sequence ID" value="KAF6040016.1"/>
    <property type="molecule type" value="Genomic_DNA"/>
</dbReference>
<keyword evidence="9" id="KW-0325">Glycoprotein</keyword>
<name>A0A7J7KPB2_BUGNE</name>
<evidence type="ECO:0000256" key="12">
    <source>
        <dbReference type="SAM" id="MobiDB-lite"/>
    </source>
</evidence>
<evidence type="ECO:0000256" key="5">
    <source>
        <dbReference type="ARBA" id="ARBA00022676"/>
    </source>
</evidence>
<dbReference type="Gene3D" id="3.90.550.10">
    <property type="entry name" value="Spore Coat Polysaccharide Biosynthesis Protein SpsA, Chain A"/>
    <property type="match status" value="1"/>
</dbReference>
<keyword evidence="6" id="KW-0808">Transferase</keyword>
<feature type="domain" description="Glucosyltransferase 24 catalytic" evidence="18">
    <location>
        <begin position="1210"/>
        <end position="1476"/>
    </location>
</feature>
<reference evidence="19" key="1">
    <citation type="submission" date="2020-06" db="EMBL/GenBank/DDBJ databases">
        <title>Draft genome of Bugula neritina, a colonial animal packing powerful symbionts and potential medicines.</title>
        <authorList>
            <person name="Rayko M."/>
        </authorList>
    </citation>
    <scope>NUCLEOTIDE SEQUENCE [LARGE SCALE GENOMIC DNA]</scope>
    <source>
        <strain evidence="19">Kwan_BN1</strain>
    </source>
</reference>
<dbReference type="Proteomes" id="UP000593567">
    <property type="component" value="Unassembled WGS sequence"/>
</dbReference>
<dbReference type="InterPro" id="IPR040497">
    <property type="entry name" value="Glyco_transf_24"/>
</dbReference>
<dbReference type="PANTHER" id="PTHR11226">
    <property type="entry name" value="UDP-GLUCOSE GLYCOPROTEIN:GLUCOSYLTRANSFERASE"/>
    <property type="match status" value="1"/>
</dbReference>
<dbReference type="InterPro" id="IPR040525">
    <property type="entry name" value="UGGT_TRXL_4"/>
</dbReference>
<evidence type="ECO:0000256" key="6">
    <source>
        <dbReference type="ARBA" id="ARBA00022679"/>
    </source>
</evidence>
<dbReference type="SUPFAM" id="SSF53448">
    <property type="entry name" value="Nucleotide-diphospho-sugar transferases"/>
    <property type="match status" value="1"/>
</dbReference>
<evidence type="ECO:0000259" key="18">
    <source>
        <dbReference type="Pfam" id="PF18404"/>
    </source>
</evidence>
<dbReference type="InterPro" id="IPR040693">
    <property type="entry name" value="UGGT_TRXL_1"/>
</dbReference>
<dbReference type="Pfam" id="PF18403">
    <property type="entry name" value="Thioredoxin_15"/>
    <property type="match status" value="1"/>
</dbReference>
<evidence type="ECO:0000256" key="11">
    <source>
        <dbReference type="ARBA" id="ARBA00048456"/>
    </source>
</evidence>
<evidence type="ECO:0000256" key="1">
    <source>
        <dbReference type="ARBA" id="ARBA00001913"/>
    </source>
</evidence>
<dbReference type="Pfam" id="PF18402">
    <property type="entry name" value="Thioredoxin_14"/>
    <property type="match status" value="1"/>
</dbReference>
<dbReference type="Pfam" id="PF18404">
    <property type="entry name" value="Glyco_transf_24"/>
    <property type="match status" value="1"/>
</dbReference>
<dbReference type="GO" id="GO:0003980">
    <property type="term" value="F:UDP-glucose:glycoprotein glucosyltransferase activity"/>
    <property type="evidence" value="ECO:0007669"/>
    <property type="project" value="InterPro"/>
</dbReference>
<dbReference type="GO" id="GO:0051082">
    <property type="term" value="F:unfolded protein binding"/>
    <property type="evidence" value="ECO:0007669"/>
    <property type="project" value="TreeGrafter"/>
</dbReference>
<feature type="chain" id="PRO_5029547873" evidence="13">
    <location>
        <begin position="23"/>
        <end position="1505"/>
    </location>
</feature>
<evidence type="ECO:0000256" key="9">
    <source>
        <dbReference type="ARBA" id="ARBA00023180"/>
    </source>
</evidence>
<dbReference type="OrthoDB" id="27683at2759"/>
<keyword evidence="5" id="KW-0328">Glycosyltransferase</keyword>
<protein>
    <submittedName>
        <fullName evidence="19">UGGT2</fullName>
    </submittedName>
</protein>
<comment type="subcellular location">
    <subcellularLocation>
        <location evidence="2">Endoplasmic reticulum lumen</location>
    </subcellularLocation>
</comment>
<comment type="similarity">
    <text evidence="4">Belongs to the glycosyltransferase 8 family.</text>
</comment>
<feature type="signal peptide" evidence="13">
    <location>
        <begin position="1"/>
        <end position="22"/>
    </location>
</feature>
<dbReference type="CDD" id="cd06432">
    <property type="entry name" value="GT8_HUGT1_C_like"/>
    <property type="match status" value="1"/>
</dbReference>
<evidence type="ECO:0000259" key="14">
    <source>
        <dbReference type="Pfam" id="PF18400"/>
    </source>
</evidence>
<evidence type="ECO:0000256" key="8">
    <source>
        <dbReference type="ARBA" id="ARBA00022824"/>
    </source>
</evidence>
<evidence type="ECO:0000256" key="10">
    <source>
        <dbReference type="ARBA" id="ARBA00045874"/>
    </source>
</evidence>
<dbReference type="InterPro" id="IPR040692">
    <property type="entry name" value="UGGT_TRXL_3"/>
</dbReference>
<dbReference type="Pfam" id="PF18400">
    <property type="entry name" value="Thioredoxin_12"/>
    <property type="match status" value="1"/>
</dbReference>
<comment type="catalytic activity">
    <reaction evidence="11">
        <text>N(4)-(alpha-D-Man-(1-&gt;2)-alpha-D-Man-(1-&gt;2)-alpha-D-Man-(1-&gt;3)-[alpha-D-Man-(1-&gt;2)-alpha-D-Man-(1-&gt;3)-[alpha-D-Man-(1-&gt;2)-alpha-D-Man-(1-&gt;6)]-alpha-D-Man-(1-&gt;6)]-beta-D-Man-(1-&gt;4)-beta-D-GlcNAc-(1-&gt;4)-beta-D-GlcNAc)-L-asparaginyl-[protein] (N-glucan mannose isomer 9A1,2,3B1,2,3) + UDP-alpha-D-glucose = N(4)-(alpha-D-Glc-(1-&gt;3)-alpha-D-Man-(1-&gt;2)-alpha-D-Man-(1-&gt;2)-alpha-D-Man-(1-&gt;3)-[alpha-D-Man-(1-&gt;2)-alpha-D-Man-(1-&gt;3)-[alpha-D-Man-(1-&gt;2)-alpha-D-Man-(1-&gt;6)]-alpha-D-Man-(1-&gt;6)]-beta-D-Man-(1-&gt;4)-beta-D-GlcNAc-(1-&gt;4)-beta-D-GlcNAc)-L-asparaginyl-[protein] + UDP + H(+)</text>
        <dbReference type="Rhea" id="RHEA:61304"/>
        <dbReference type="Rhea" id="RHEA-COMP:14356"/>
        <dbReference type="Rhea" id="RHEA-COMP:14357"/>
        <dbReference type="ChEBI" id="CHEBI:15378"/>
        <dbReference type="ChEBI" id="CHEBI:58223"/>
        <dbReference type="ChEBI" id="CHEBI:58885"/>
        <dbReference type="ChEBI" id="CHEBI:59080"/>
        <dbReference type="ChEBI" id="CHEBI:139493"/>
    </reaction>
</comment>
<evidence type="ECO:0000256" key="13">
    <source>
        <dbReference type="SAM" id="SignalP"/>
    </source>
</evidence>
<comment type="caution">
    <text evidence="19">The sequence shown here is derived from an EMBL/GenBank/DDBJ whole genome shotgun (WGS) entry which is preliminary data.</text>
</comment>
<gene>
    <name evidence="19" type="ORF">EB796_001703</name>
</gene>
<evidence type="ECO:0000313" key="19">
    <source>
        <dbReference type="EMBL" id="KAF6040016.1"/>
    </source>
</evidence>
<sequence length="1505" mass="169330">MKHPGKIFALMTLIFLITLVNGKIKPVKVSLDAKWKTSPLLLEASEFMADEGMFADFVDQLKNQGTLQGIDNEEAWYHHTIKMAERLLTPPRTKLLQFTLSLRLYSPKVQLHQQMAGEMGKDCSAWAVIGNDVICDSSKVKSKFSNLAADVSSVLYADDHRRCLQHCDKDRSLPVILYGELGTSSLSAFLNIDTGAYTVLRHYVKAEGETKVRLSGYGVELAIKSTEYKAHDDSKKEDDSVDEPLDGEIGGFNFTRLGTRFPDLKKELLAFKSALSESSNELKPLKVWQMQDLSFQAAQKAVGSGDNPTSQLEVLKDISQNFPSLTSSLAKVQVTSDFRKSVKSSQRALEQYGVTVGDSALLINGISMDIDTLDMFSLYDSIREDQLTILPAVGVAPDVPFISLTRNSQGIYVYINSQSNADVGSLLRQLSNNKDQQYALDIRDSAITFINNLERDEIYSSWPSSLHALLQPTFPGMMRYLSRNLFNLVVMFDVNDITIGYTLDFLSSLYEHQTPIRIGLVPVAKEEDMPAVTLAQAFYKLVDEVEGPEAVRKLAKFYQNLKSKDQESFSAQDITDSFGKYLGSLEEVMEDEDYINNRQKSYEFYKRSGLSSLPSHLLNGVPLTDVTDDTMEEVVVGEVLRATPTFQRAVYHRKLKDDMDPLEWLMMQDHVMPRLNAKILNNDNKCISLTQNSDVSLDTLKYLYKGNDDVIRDITMLVVTDLSQIQGENSYLTLCHTWALLRFKNSKKVRVGVIHNIVSGGQANYANIVQLALDTLPADEARSFVTKVLKETKTILEAADIERLAVPGMDVKSFTDKLEKYQFDYGAHSRFTGAKLSLSPGELGVLSNSRFIGPLAETEEFTADDFALLERFTASGDIVVKVSKIVKKMKLPAPKSSNIMSLVLGTLNCATSDKSRKDISLEDGGLSMITIPADSSEPAFDIVAIIEPLSRGAQKILPILLTLQKVVNSEVKVYLNCKEKLSDLPLKSYYRYVLDPEIKFNVIGELASGPEALFDSLPHKSVLTLNVLPPEGWLVESVKAIHDLDNIKLEQISSSVEAAYELEYLLLEGHCYDAETGQPPRGLQLLLGRDTTPESATADTLVMANLGYFQLKATPGIWHLMVRPGRSDDIYMINSHERTDSASTSQDVVVVMDSFKSKIVSMKVKKREGKEDQDLLSDGEDDEDTKGGLWNSLSSSLTGSGSEEDKDEYLNIFSLASGHLYERLMRIMMLSIVKQTKSPVKFWLLKNYVSPEFKDFIPVMAEKYGFKYELVQYKWPRWLNQQTEKQRIMWGYKILFLDVLFPLGIKKVAFIDADQIVRTDIQELFDLDLEGAPYGYTPFCSDRKEMDGFRFWKSGYWASHLGNRPYHISALYVIDLKKFRKIAAGDRLRGQYQALSQDPNSLANLDQDLPNNMIHQVKIKSLPQDWLWCATWCSEKSKATAKTIDLCNNPLTKEPKLDAARRIVPEWVDYDSEIMALWDAQHSRKDKITDSTSSQQSQHSDHTEL</sequence>
<comment type="function">
    <text evidence="10">Recognizes glycoproteins with minor folding defects. Reglucosylates single N-glycans near the misfolded part of the protein, thus providing quality control for protein folding in the endoplasmic reticulum. Reglucosylated proteins are recognized by calreticulin for recycling to the endoplasmic reticulum and refolding or degradation.</text>
</comment>
<evidence type="ECO:0000256" key="2">
    <source>
        <dbReference type="ARBA" id="ARBA00004319"/>
    </source>
</evidence>
<comment type="cofactor">
    <cofactor evidence="1">
        <name>Ca(2+)</name>
        <dbReference type="ChEBI" id="CHEBI:29108"/>
    </cofactor>
</comment>
<dbReference type="GO" id="GO:0005788">
    <property type="term" value="C:endoplasmic reticulum lumen"/>
    <property type="evidence" value="ECO:0007669"/>
    <property type="project" value="UniProtKB-SubCell"/>
</dbReference>
<feature type="compositionally biased region" description="Acidic residues" evidence="12">
    <location>
        <begin position="1174"/>
        <end position="1184"/>
    </location>
</feature>
<feature type="domain" description="UGGT thioredoxin-like" evidence="16">
    <location>
        <begin position="441"/>
        <end position="679"/>
    </location>
</feature>
<dbReference type="PANTHER" id="PTHR11226:SF0">
    <property type="entry name" value="UDP-GLUCOSE:GLYCOPROTEIN GLUCOSYLTRANSFERASE"/>
    <property type="match status" value="1"/>
</dbReference>
<keyword evidence="7 13" id="KW-0732">Signal</keyword>
<dbReference type="InterPro" id="IPR009448">
    <property type="entry name" value="UDP-g_GGtrans"/>
</dbReference>
<evidence type="ECO:0000313" key="20">
    <source>
        <dbReference type="Proteomes" id="UP000593567"/>
    </source>
</evidence>
<evidence type="ECO:0000259" key="15">
    <source>
        <dbReference type="Pfam" id="PF18401"/>
    </source>
</evidence>
<feature type="domain" description="UGGT thioredoxin-like" evidence="15">
    <location>
        <begin position="279"/>
        <end position="386"/>
    </location>
</feature>
<dbReference type="UniPathway" id="UPA00378"/>
<dbReference type="Pfam" id="PF18401">
    <property type="entry name" value="Thioredoxin_13"/>
    <property type="match status" value="1"/>
</dbReference>
<dbReference type="Pfam" id="PF06427">
    <property type="entry name" value="UDP-g_GGTase"/>
    <property type="match status" value="1"/>
</dbReference>
<evidence type="ECO:0000259" key="17">
    <source>
        <dbReference type="Pfam" id="PF18403"/>
    </source>
</evidence>
<dbReference type="InterPro" id="IPR040694">
    <property type="entry name" value="UGGT_TRXL_2"/>
</dbReference>